<dbReference type="InterPro" id="IPR012675">
    <property type="entry name" value="Beta-grasp_dom_sf"/>
</dbReference>
<keyword evidence="3 13" id="KW-0820">tRNA-binding</keyword>
<evidence type="ECO:0000256" key="10">
    <source>
        <dbReference type="ARBA" id="ARBA00022917"/>
    </source>
</evidence>
<gene>
    <name evidence="13 16" type="primary">thrS</name>
    <name evidence="16" type="ORF">BUANCORI2928_101</name>
</gene>
<dbReference type="SUPFAM" id="SSF81271">
    <property type="entry name" value="TGS-like"/>
    <property type="match status" value="1"/>
</dbReference>
<dbReference type="FunFam" id="3.30.930.10:FF:000002">
    <property type="entry name" value="Threonine--tRNA ligase"/>
    <property type="match status" value="1"/>
</dbReference>
<dbReference type="CDD" id="cd00860">
    <property type="entry name" value="ThrRS_anticodon"/>
    <property type="match status" value="1"/>
</dbReference>
<evidence type="ECO:0000313" key="16">
    <source>
        <dbReference type="EMBL" id="CAL4042391.1"/>
    </source>
</evidence>
<feature type="binding site" evidence="13">
    <location>
        <position position="385"/>
    </location>
    <ligand>
        <name>Zn(2+)</name>
        <dbReference type="ChEBI" id="CHEBI:29105"/>
        <note>catalytic</note>
    </ligand>
</feature>
<dbReference type="Pfam" id="PF00587">
    <property type="entry name" value="tRNA-synt_2b"/>
    <property type="match status" value="1"/>
</dbReference>
<dbReference type="InterPro" id="IPR047246">
    <property type="entry name" value="ThrRS_anticodon"/>
</dbReference>
<comment type="catalytic activity">
    <reaction evidence="12 13">
        <text>tRNA(Thr) + L-threonine + ATP = L-threonyl-tRNA(Thr) + AMP + diphosphate + H(+)</text>
        <dbReference type="Rhea" id="RHEA:24624"/>
        <dbReference type="Rhea" id="RHEA-COMP:9670"/>
        <dbReference type="Rhea" id="RHEA-COMP:9704"/>
        <dbReference type="ChEBI" id="CHEBI:15378"/>
        <dbReference type="ChEBI" id="CHEBI:30616"/>
        <dbReference type="ChEBI" id="CHEBI:33019"/>
        <dbReference type="ChEBI" id="CHEBI:57926"/>
        <dbReference type="ChEBI" id="CHEBI:78442"/>
        <dbReference type="ChEBI" id="CHEBI:78534"/>
        <dbReference type="ChEBI" id="CHEBI:456215"/>
        <dbReference type="EC" id="6.1.1.3"/>
    </reaction>
</comment>
<dbReference type="PROSITE" id="PS51880">
    <property type="entry name" value="TGS"/>
    <property type="match status" value="1"/>
</dbReference>
<comment type="subcellular location">
    <subcellularLocation>
        <location evidence="13">Cytoplasm</location>
    </subcellularLocation>
</comment>
<dbReference type="Gene3D" id="3.30.930.10">
    <property type="entry name" value="Bira Bifunctional Protein, Domain 2"/>
    <property type="match status" value="1"/>
</dbReference>
<dbReference type="InterPro" id="IPR018163">
    <property type="entry name" value="Thr/Ala-tRNA-synth_IIc_edit"/>
</dbReference>
<evidence type="ECO:0000256" key="11">
    <source>
        <dbReference type="ARBA" id="ARBA00023146"/>
    </source>
</evidence>
<evidence type="ECO:0000256" key="8">
    <source>
        <dbReference type="ARBA" id="ARBA00022840"/>
    </source>
</evidence>
<protein>
    <recommendedName>
        <fullName evidence="13">Threonine--tRNA ligase</fullName>
        <ecNumber evidence="13">6.1.1.3</ecNumber>
    </recommendedName>
    <alternativeName>
        <fullName evidence="13">Threonyl-tRNA synthetase</fullName>
        <shortName evidence="13">ThrRS</shortName>
    </alternativeName>
</protein>
<dbReference type="Gene3D" id="3.40.50.800">
    <property type="entry name" value="Anticodon-binding domain"/>
    <property type="match status" value="1"/>
</dbReference>
<dbReference type="AlphaFoldDB" id="A0AAT9IFR2"/>
<dbReference type="HAMAP" id="MF_00184">
    <property type="entry name" value="Thr_tRNA_synth"/>
    <property type="match status" value="1"/>
</dbReference>
<keyword evidence="5 13" id="KW-0479">Metal-binding</keyword>
<evidence type="ECO:0000259" key="14">
    <source>
        <dbReference type="PROSITE" id="PS50862"/>
    </source>
</evidence>
<dbReference type="SUPFAM" id="SSF55186">
    <property type="entry name" value="ThrRS/AlaRS common domain"/>
    <property type="match status" value="1"/>
</dbReference>
<keyword evidence="11 13" id="KW-0030">Aminoacyl-tRNA synthetase</keyword>
<keyword evidence="8 13" id="KW-0067">ATP-binding</keyword>
<evidence type="ECO:0000259" key="15">
    <source>
        <dbReference type="PROSITE" id="PS51880"/>
    </source>
</evidence>
<dbReference type="FunFam" id="3.40.50.800:FF:000001">
    <property type="entry name" value="Threonine--tRNA ligase"/>
    <property type="match status" value="1"/>
</dbReference>
<dbReference type="Gene3D" id="3.30.980.10">
    <property type="entry name" value="Threonyl-trna Synthetase, Chain A, domain 2"/>
    <property type="match status" value="1"/>
</dbReference>
<dbReference type="EMBL" id="OZ060371">
    <property type="protein sequence ID" value="CAL4042391.1"/>
    <property type="molecule type" value="Genomic_DNA"/>
</dbReference>
<dbReference type="EC" id="6.1.1.3" evidence="13"/>
<dbReference type="GO" id="GO:0006435">
    <property type="term" value="P:threonyl-tRNA aminoacylation"/>
    <property type="evidence" value="ECO:0007669"/>
    <property type="project" value="UniProtKB-UniRule"/>
</dbReference>
<evidence type="ECO:0000256" key="1">
    <source>
        <dbReference type="ARBA" id="ARBA00008226"/>
    </source>
</evidence>
<dbReference type="Pfam" id="PF07973">
    <property type="entry name" value="tRNA_SAD"/>
    <property type="match status" value="1"/>
</dbReference>
<keyword evidence="9 13" id="KW-0694">RNA-binding</keyword>
<dbReference type="InterPro" id="IPR002314">
    <property type="entry name" value="aa-tRNA-synt_IIb"/>
</dbReference>
<dbReference type="SMART" id="SM00863">
    <property type="entry name" value="tRNA_SAD"/>
    <property type="match status" value="1"/>
</dbReference>
<evidence type="ECO:0000256" key="4">
    <source>
        <dbReference type="ARBA" id="ARBA00022598"/>
    </source>
</evidence>
<dbReference type="InterPro" id="IPR004095">
    <property type="entry name" value="TGS"/>
</dbReference>
<dbReference type="InterPro" id="IPR045864">
    <property type="entry name" value="aa-tRNA-synth_II/BPL/LPL"/>
</dbReference>
<feature type="binding site" evidence="13">
    <location>
        <position position="511"/>
    </location>
    <ligand>
        <name>Zn(2+)</name>
        <dbReference type="ChEBI" id="CHEBI:29105"/>
        <note>catalytic</note>
    </ligand>
</feature>
<evidence type="ECO:0000256" key="2">
    <source>
        <dbReference type="ARBA" id="ARBA00022490"/>
    </source>
</evidence>
<dbReference type="RefSeq" id="WP_367681077.1">
    <property type="nucleotide sequence ID" value="NZ_OZ060371.1"/>
</dbReference>
<dbReference type="PROSITE" id="PS50862">
    <property type="entry name" value="AA_TRNA_LIGASE_II"/>
    <property type="match status" value="1"/>
</dbReference>
<dbReference type="CDD" id="cd01667">
    <property type="entry name" value="TGS_ThrRS"/>
    <property type="match status" value="1"/>
</dbReference>
<dbReference type="PANTHER" id="PTHR11451:SF44">
    <property type="entry name" value="THREONINE--TRNA LIGASE, CHLOROPLASTIC_MITOCHONDRIAL 2"/>
    <property type="match status" value="1"/>
</dbReference>
<comment type="cofactor">
    <cofactor evidence="13">
        <name>Zn(2+)</name>
        <dbReference type="ChEBI" id="CHEBI:29105"/>
    </cofactor>
    <text evidence="13">Binds 1 zinc ion per subunit.</text>
</comment>
<feature type="domain" description="Aminoacyl-transfer RNA synthetases class-II family profile" evidence="14">
    <location>
        <begin position="243"/>
        <end position="534"/>
    </location>
</feature>
<keyword evidence="6 13" id="KW-0547">Nucleotide-binding</keyword>
<evidence type="ECO:0000256" key="5">
    <source>
        <dbReference type="ARBA" id="ARBA00022723"/>
    </source>
</evidence>
<name>A0AAT9IFR2_9GAMM</name>
<proteinExistence type="inferred from homology"/>
<sequence length="642" mass="75673">MLTITFFDKKKKIYKKPISVKELIQDYNKKIYNVCVAALINNKIKDLNHLIKEDSTVKFIKIYDSESIYIIRNSCLQLLTYAIKKLWLDSKIAEGKITKNGFFCDIELNKFLTKHDIITIETKMKKIVQNGYDIKKKNVKVKKAIELFTIAKENYKVNMLKTLSSKNENINLYYHESYFDIALSPQVPNIQFCNHFKIQKISGAYWKGNKNNKMLQRIYVTAWESNKKLQQFLQKIIFLEKRDHRKINKRLNLYHIQKESPGMVFWHNNGFIIYKELKQFIRLKLKKYFYEEVHTPIVINQSMWEKSGHLDYYKESIFHTSSENQSYCLKPMNCPAHVQIFNQKLVSYKNLPIRLAEFGCCHRKESSGSLHGLLRIRSFTQDDAHIFCSINQVQSEINNCIKMMFDIYNIFKFKKININLSTRPKNRIGNDLIWDQAEKDLKSVLHDNNIDYYHNVGEGAFYGPKIEFTLQDSLDRLWQCGTIQLDFYLPKRLNATYIDKKNTKKHPVIIHRAILGSIERFIGILLEEYVGKLPTWLSPIQVVLLTVHSKNSEYAYSLEKKLTQSNIRTKCDTRNENISTKIKEHIICYTPYIIIIGDKEENSSTITVRTRLGRNIYSICFNNFINALIKEIKTHSNTELEV</sequence>
<evidence type="ECO:0000256" key="9">
    <source>
        <dbReference type="ARBA" id="ARBA00022884"/>
    </source>
</evidence>
<dbReference type="CDD" id="cd00771">
    <property type="entry name" value="ThrRS_core"/>
    <property type="match status" value="1"/>
</dbReference>
<accession>A0AAT9IFR2</accession>
<dbReference type="GO" id="GO:0005829">
    <property type="term" value="C:cytosol"/>
    <property type="evidence" value="ECO:0007669"/>
    <property type="project" value="TreeGrafter"/>
</dbReference>
<dbReference type="GO" id="GO:0000049">
    <property type="term" value="F:tRNA binding"/>
    <property type="evidence" value="ECO:0007669"/>
    <property type="project" value="UniProtKB-KW"/>
</dbReference>
<keyword evidence="4 13" id="KW-0436">Ligase</keyword>
<keyword evidence="2 13" id="KW-0963">Cytoplasm</keyword>
<dbReference type="InterPro" id="IPR012676">
    <property type="entry name" value="TGS-like"/>
</dbReference>
<dbReference type="InterPro" id="IPR036621">
    <property type="entry name" value="Anticodon-bd_dom_sf"/>
</dbReference>
<dbReference type="InterPro" id="IPR002320">
    <property type="entry name" value="Thr-tRNA-ligase_IIa"/>
</dbReference>
<dbReference type="SUPFAM" id="SSF52954">
    <property type="entry name" value="Class II aaRS ABD-related"/>
    <property type="match status" value="1"/>
</dbReference>
<dbReference type="InterPro" id="IPR006195">
    <property type="entry name" value="aa-tRNA-synth_II"/>
</dbReference>
<dbReference type="GO" id="GO:0046872">
    <property type="term" value="F:metal ion binding"/>
    <property type="evidence" value="ECO:0007669"/>
    <property type="project" value="UniProtKB-KW"/>
</dbReference>
<dbReference type="PANTHER" id="PTHR11451">
    <property type="entry name" value="THREONINE-TRNA LIGASE"/>
    <property type="match status" value="1"/>
</dbReference>
<evidence type="ECO:0000256" key="12">
    <source>
        <dbReference type="ARBA" id="ARBA00049515"/>
    </source>
</evidence>
<feature type="domain" description="TGS" evidence="15">
    <location>
        <begin position="1"/>
        <end position="61"/>
    </location>
</feature>
<dbReference type="NCBIfam" id="TIGR00418">
    <property type="entry name" value="thrS"/>
    <property type="match status" value="1"/>
</dbReference>
<dbReference type="SUPFAM" id="SSF55681">
    <property type="entry name" value="Class II aaRS and biotin synthetases"/>
    <property type="match status" value="1"/>
</dbReference>
<feature type="region of interest" description="Catalytic" evidence="13">
    <location>
        <begin position="243"/>
        <end position="534"/>
    </location>
</feature>
<dbReference type="PRINTS" id="PR01047">
    <property type="entry name" value="TRNASYNTHTHR"/>
</dbReference>
<dbReference type="InterPro" id="IPR033728">
    <property type="entry name" value="ThrRS_core"/>
</dbReference>
<dbReference type="Gene3D" id="3.30.54.20">
    <property type="match status" value="1"/>
</dbReference>
<dbReference type="InterPro" id="IPR004154">
    <property type="entry name" value="Anticodon-bd"/>
</dbReference>
<reference evidence="16" key="1">
    <citation type="submission" date="2024-06" db="EMBL/GenBank/DDBJ databases">
        <authorList>
            <person name="Manzano-Marin A."/>
            <person name="Manzano-Marin A."/>
            <person name="Alejandro Manzano Marin A."/>
        </authorList>
    </citation>
    <scope>NUCLEOTIDE SEQUENCE</scope>
    <source>
        <strain evidence="16">Ancorni-2928</strain>
    </source>
</reference>
<dbReference type="Gene3D" id="3.10.20.30">
    <property type="match status" value="1"/>
</dbReference>
<comment type="similarity">
    <text evidence="1 13">Belongs to the class-II aminoacyl-tRNA synthetase family.</text>
</comment>
<dbReference type="InterPro" id="IPR012947">
    <property type="entry name" value="tRNA_SAD"/>
</dbReference>
<organism evidence="16">
    <name type="scientific">Buchnera aphidicola</name>
    <name type="common">Anoecia corni</name>
    <dbReference type="NCBI Taxonomy" id="2994477"/>
    <lineage>
        <taxon>Bacteria</taxon>
        <taxon>Pseudomonadati</taxon>
        <taxon>Pseudomonadota</taxon>
        <taxon>Gammaproteobacteria</taxon>
        <taxon>Enterobacterales</taxon>
        <taxon>Erwiniaceae</taxon>
        <taxon>Buchnera</taxon>
    </lineage>
</organism>
<evidence type="ECO:0000256" key="7">
    <source>
        <dbReference type="ARBA" id="ARBA00022833"/>
    </source>
</evidence>
<keyword evidence="7 13" id="KW-0862">Zinc</keyword>
<comment type="subunit">
    <text evidence="13">Homodimer.</text>
</comment>
<evidence type="ECO:0000256" key="3">
    <source>
        <dbReference type="ARBA" id="ARBA00022555"/>
    </source>
</evidence>
<dbReference type="Pfam" id="PF03129">
    <property type="entry name" value="HGTP_anticodon"/>
    <property type="match status" value="1"/>
</dbReference>
<evidence type="ECO:0000256" key="6">
    <source>
        <dbReference type="ARBA" id="ARBA00022741"/>
    </source>
</evidence>
<evidence type="ECO:0000256" key="13">
    <source>
        <dbReference type="HAMAP-Rule" id="MF_00184"/>
    </source>
</evidence>
<keyword evidence="10 13" id="KW-0648">Protein biosynthesis</keyword>
<dbReference type="GO" id="GO:0004829">
    <property type="term" value="F:threonine-tRNA ligase activity"/>
    <property type="evidence" value="ECO:0007669"/>
    <property type="project" value="UniProtKB-UniRule"/>
</dbReference>
<dbReference type="GO" id="GO:0005524">
    <property type="term" value="F:ATP binding"/>
    <property type="evidence" value="ECO:0007669"/>
    <property type="project" value="UniProtKB-UniRule"/>
</dbReference>
<feature type="binding site" evidence="13">
    <location>
        <position position="334"/>
    </location>
    <ligand>
        <name>Zn(2+)</name>
        <dbReference type="ChEBI" id="CHEBI:29105"/>
        <note>catalytic</note>
    </ligand>
</feature>